<evidence type="ECO:0000259" key="1">
    <source>
        <dbReference type="Pfam" id="PF08719"/>
    </source>
</evidence>
<dbReference type="Proteomes" id="UP000649617">
    <property type="component" value="Unassembled WGS sequence"/>
</dbReference>
<accession>A0A812S5G1</accession>
<evidence type="ECO:0000313" key="2">
    <source>
        <dbReference type="EMBL" id="CAE7462537.1"/>
    </source>
</evidence>
<sequence>MNSIKELQWLDNLCCAGYPIEVDGLRWPSTEHYFQAQKFATTSPEMTEEIRSLPGNSVESNFRAKRLGRTGQLRPDWEEVKYSVMRTAVLAKFSQHKDLKQKMLKDFPLEATFVEHCADAEWGDGGDGSGKNLFGKVLTEVRDILAEQDAKGGCKTVP</sequence>
<feature type="domain" description="NADAR" evidence="1">
    <location>
        <begin position="19"/>
        <end position="145"/>
    </location>
</feature>
<gene>
    <name evidence="2" type="primary">ybiA</name>
    <name evidence="2" type="ORF">SPIL2461_LOCUS11573</name>
</gene>
<name>A0A812S5G1_SYMPI</name>
<dbReference type="InterPro" id="IPR037238">
    <property type="entry name" value="YbiA-like_sf"/>
</dbReference>
<dbReference type="OrthoDB" id="206452at2759"/>
<comment type="caution">
    <text evidence="2">The sequence shown here is derived from an EMBL/GenBank/DDBJ whole genome shotgun (WGS) entry which is preliminary data.</text>
</comment>
<evidence type="ECO:0000313" key="3">
    <source>
        <dbReference type="Proteomes" id="UP000649617"/>
    </source>
</evidence>
<dbReference type="Gene3D" id="1.10.357.40">
    <property type="entry name" value="YbiA-like"/>
    <property type="match status" value="1"/>
</dbReference>
<dbReference type="NCBIfam" id="TIGR02464">
    <property type="entry name" value="ribofla_fusion"/>
    <property type="match status" value="1"/>
</dbReference>
<dbReference type="InterPro" id="IPR012816">
    <property type="entry name" value="NADAR"/>
</dbReference>
<dbReference type="AlphaFoldDB" id="A0A812S5G1"/>
<reference evidence="2" key="1">
    <citation type="submission" date="2021-02" db="EMBL/GenBank/DDBJ databases">
        <authorList>
            <person name="Dougan E. K."/>
            <person name="Rhodes N."/>
            <person name="Thang M."/>
            <person name="Chan C."/>
        </authorList>
    </citation>
    <scope>NUCLEOTIDE SEQUENCE</scope>
</reference>
<dbReference type="CDD" id="cd15457">
    <property type="entry name" value="NADAR"/>
    <property type="match status" value="1"/>
</dbReference>
<protein>
    <submittedName>
        <fullName evidence="2">YbiA protein</fullName>
    </submittedName>
</protein>
<organism evidence="2 3">
    <name type="scientific">Symbiodinium pilosum</name>
    <name type="common">Dinoflagellate</name>
    <dbReference type="NCBI Taxonomy" id="2952"/>
    <lineage>
        <taxon>Eukaryota</taxon>
        <taxon>Sar</taxon>
        <taxon>Alveolata</taxon>
        <taxon>Dinophyceae</taxon>
        <taxon>Suessiales</taxon>
        <taxon>Symbiodiniaceae</taxon>
        <taxon>Symbiodinium</taxon>
    </lineage>
</organism>
<keyword evidence="3" id="KW-1185">Reference proteome</keyword>
<proteinExistence type="predicted"/>
<dbReference type="SUPFAM" id="SSF143990">
    <property type="entry name" value="YbiA-like"/>
    <property type="match status" value="1"/>
</dbReference>
<dbReference type="Pfam" id="PF08719">
    <property type="entry name" value="NADAR"/>
    <property type="match status" value="1"/>
</dbReference>
<dbReference type="EMBL" id="CAJNIZ010022558">
    <property type="protein sequence ID" value="CAE7462537.1"/>
    <property type="molecule type" value="Genomic_DNA"/>
</dbReference>